<proteinExistence type="inferred from homology"/>
<dbReference type="AlphaFoldDB" id="A0A3L9YCV8"/>
<dbReference type="EMBL" id="RCNT01000010">
    <property type="protein sequence ID" value="RMA40830.1"/>
    <property type="molecule type" value="Genomic_DNA"/>
</dbReference>
<dbReference type="CDD" id="cd00801">
    <property type="entry name" value="INT_P4_C"/>
    <property type="match status" value="1"/>
</dbReference>
<keyword evidence="10" id="KW-1185">Reference proteome</keyword>
<dbReference type="InterPro" id="IPR002104">
    <property type="entry name" value="Integrase_catalytic"/>
</dbReference>
<accession>A0A3L9YCV8</accession>
<evidence type="ECO:0000256" key="2">
    <source>
        <dbReference type="ARBA" id="ARBA00022908"/>
    </source>
</evidence>
<dbReference type="PANTHER" id="PTHR30629">
    <property type="entry name" value="PROPHAGE INTEGRASE"/>
    <property type="match status" value="1"/>
</dbReference>
<dbReference type="InterPro" id="IPR050808">
    <property type="entry name" value="Phage_Integrase"/>
</dbReference>
<keyword evidence="4" id="KW-0233">DNA recombination</keyword>
<organism evidence="9 10">
    <name type="scientific">Rhodophyticola porphyridii</name>
    <dbReference type="NCBI Taxonomy" id="1852017"/>
    <lineage>
        <taxon>Bacteria</taxon>
        <taxon>Pseudomonadati</taxon>
        <taxon>Pseudomonadota</taxon>
        <taxon>Alphaproteobacteria</taxon>
        <taxon>Rhodobacterales</taxon>
        <taxon>Roseobacteraceae</taxon>
        <taxon>Rhodophyticola</taxon>
    </lineage>
</organism>
<dbReference type="InterPro" id="IPR025166">
    <property type="entry name" value="Integrase_DNA_bind_dom"/>
</dbReference>
<evidence type="ECO:0000256" key="4">
    <source>
        <dbReference type="ARBA" id="ARBA00023172"/>
    </source>
</evidence>
<dbReference type="Pfam" id="PF13356">
    <property type="entry name" value="Arm-DNA-bind_3"/>
    <property type="match status" value="1"/>
</dbReference>
<dbReference type="Pfam" id="PF00589">
    <property type="entry name" value="Phage_integrase"/>
    <property type="match status" value="1"/>
</dbReference>
<dbReference type="Gene3D" id="1.10.150.130">
    <property type="match status" value="1"/>
</dbReference>
<dbReference type="RefSeq" id="WP_121899240.1">
    <property type="nucleotide sequence ID" value="NZ_RCNT01000010.1"/>
</dbReference>
<evidence type="ECO:0000256" key="1">
    <source>
        <dbReference type="ARBA" id="ARBA00008857"/>
    </source>
</evidence>
<dbReference type="InterPro" id="IPR038488">
    <property type="entry name" value="Integrase_DNA-bd_sf"/>
</dbReference>
<dbReference type="InterPro" id="IPR011010">
    <property type="entry name" value="DNA_brk_join_enz"/>
</dbReference>
<dbReference type="InterPro" id="IPR044068">
    <property type="entry name" value="CB"/>
</dbReference>
<dbReference type="Gene3D" id="1.10.443.10">
    <property type="entry name" value="Intergrase catalytic core"/>
    <property type="match status" value="1"/>
</dbReference>
<evidence type="ECO:0000259" key="7">
    <source>
        <dbReference type="PROSITE" id="PS51898"/>
    </source>
</evidence>
<evidence type="ECO:0000256" key="3">
    <source>
        <dbReference type="ARBA" id="ARBA00023125"/>
    </source>
</evidence>
<dbReference type="GO" id="GO:0003677">
    <property type="term" value="F:DNA binding"/>
    <property type="evidence" value="ECO:0007669"/>
    <property type="project" value="UniProtKB-UniRule"/>
</dbReference>
<evidence type="ECO:0000313" key="9">
    <source>
        <dbReference type="EMBL" id="RMA40830.1"/>
    </source>
</evidence>
<keyword evidence="2" id="KW-0229">DNA integration</keyword>
<reference evidence="9 10" key="1">
    <citation type="submission" date="2018-10" db="EMBL/GenBank/DDBJ databases">
        <authorList>
            <person name="Jung H.S."/>
            <person name="Jeon C.O."/>
        </authorList>
    </citation>
    <scope>NUCLEOTIDE SEQUENCE [LARGE SCALE GENOMIC DNA]</scope>
    <source>
        <strain evidence="9 10">MA-7-27</strain>
    </source>
</reference>
<dbReference type="PANTHER" id="PTHR30629:SF2">
    <property type="entry name" value="PROPHAGE INTEGRASE INTS-RELATED"/>
    <property type="match status" value="1"/>
</dbReference>
<dbReference type="OrthoDB" id="9795573at2"/>
<comment type="similarity">
    <text evidence="1">Belongs to the 'phage' integrase family.</text>
</comment>
<dbReference type="Pfam" id="PF22022">
    <property type="entry name" value="Phage_int_M"/>
    <property type="match status" value="1"/>
</dbReference>
<feature type="domain" description="Tyr recombinase" evidence="7">
    <location>
        <begin position="235"/>
        <end position="439"/>
    </location>
</feature>
<keyword evidence="3 5" id="KW-0238">DNA-binding</keyword>
<sequence length="462" mass="51657">MAKLDDKKVNAITGPEPGKTVMRIRDDLADGLWLRVTKHTTKAGEERVSKSWEVFFTLNGKTSCTGIGKWVEPPTGDMPQRRGLTVKQARRKAFEIREMVDEGRNPVEERKAARNKPDAPKVVTFADALGEYMKTDYIQKNLSSDKHRKQWRSSLDLHVVPKLGAKPVGTITIDDVKDVLKPIWATKTDTARRVRQRMESVFAWSIDEGCRETDNPASTAVLQIWIKNQRKAEAANHPAIQQAELPAWFAALRKREGTAARALEFTTLCASRSGEVRGATWGEIDLKANVWTIPAARMKMKKSHAVPLSEAAVALLKALPNFDAEHQDPNALVFPAPRGGVMSDMTISAVLKRMHQAKAKKDGRGWVDPNVLTKPEDPAEEPQPRPAVPHGLRSTFKDWATKRGYDNIQSELALAHNVGNEVEQRYRRDDLVEERRAMMEAFAGFCRGEKPAENVVPLRGAV</sequence>
<evidence type="ECO:0000313" key="10">
    <source>
        <dbReference type="Proteomes" id="UP000281343"/>
    </source>
</evidence>
<dbReference type="PROSITE" id="PS51898">
    <property type="entry name" value="TYR_RECOMBINASE"/>
    <property type="match status" value="1"/>
</dbReference>
<dbReference type="Proteomes" id="UP000281343">
    <property type="component" value="Unassembled WGS sequence"/>
</dbReference>
<comment type="caution">
    <text evidence="9">The sequence shown here is derived from an EMBL/GenBank/DDBJ whole genome shotgun (WGS) entry which is preliminary data.</text>
</comment>
<dbReference type="PROSITE" id="PS51900">
    <property type="entry name" value="CB"/>
    <property type="match status" value="1"/>
</dbReference>
<dbReference type="GO" id="GO:0015074">
    <property type="term" value="P:DNA integration"/>
    <property type="evidence" value="ECO:0007669"/>
    <property type="project" value="UniProtKB-KW"/>
</dbReference>
<evidence type="ECO:0000256" key="5">
    <source>
        <dbReference type="PROSITE-ProRule" id="PRU01248"/>
    </source>
</evidence>
<dbReference type="InterPro" id="IPR013762">
    <property type="entry name" value="Integrase-like_cat_sf"/>
</dbReference>
<dbReference type="InterPro" id="IPR053876">
    <property type="entry name" value="Phage_int_M"/>
</dbReference>
<evidence type="ECO:0000256" key="6">
    <source>
        <dbReference type="SAM" id="MobiDB-lite"/>
    </source>
</evidence>
<dbReference type="InterPro" id="IPR010998">
    <property type="entry name" value="Integrase_recombinase_N"/>
</dbReference>
<dbReference type="Gene3D" id="3.30.160.390">
    <property type="entry name" value="Integrase, DNA-binding domain"/>
    <property type="match status" value="1"/>
</dbReference>
<gene>
    <name evidence="9" type="ORF">D9R08_16815</name>
</gene>
<evidence type="ECO:0000259" key="8">
    <source>
        <dbReference type="PROSITE" id="PS51900"/>
    </source>
</evidence>
<feature type="region of interest" description="Disordered" evidence="6">
    <location>
        <begin position="360"/>
        <end position="391"/>
    </location>
</feature>
<name>A0A3L9YCV8_9RHOB</name>
<feature type="domain" description="Core-binding (CB)" evidence="8">
    <location>
        <begin position="132"/>
        <end position="206"/>
    </location>
</feature>
<protein>
    <submittedName>
        <fullName evidence="9">DUF4102 domain-containing protein</fullName>
    </submittedName>
</protein>
<dbReference type="SUPFAM" id="SSF56349">
    <property type="entry name" value="DNA breaking-rejoining enzymes"/>
    <property type="match status" value="1"/>
</dbReference>
<dbReference type="GO" id="GO:0006310">
    <property type="term" value="P:DNA recombination"/>
    <property type="evidence" value="ECO:0007669"/>
    <property type="project" value="UniProtKB-KW"/>
</dbReference>